<proteinExistence type="predicted"/>
<feature type="compositionally biased region" description="Polar residues" evidence="2">
    <location>
        <begin position="444"/>
        <end position="458"/>
    </location>
</feature>
<dbReference type="EMBL" id="PXYT01000069">
    <property type="protein sequence ID" value="PSR24723.1"/>
    <property type="molecule type" value="Genomic_DNA"/>
</dbReference>
<accession>A0A2T2WR76</accession>
<evidence type="ECO:0000259" key="3">
    <source>
        <dbReference type="Pfam" id="PF07282"/>
    </source>
</evidence>
<evidence type="ECO:0000313" key="5">
    <source>
        <dbReference type="Proteomes" id="UP000242699"/>
    </source>
</evidence>
<dbReference type="GO" id="GO:0003677">
    <property type="term" value="F:DNA binding"/>
    <property type="evidence" value="ECO:0007669"/>
    <property type="project" value="UniProtKB-KW"/>
</dbReference>
<name>A0A2T2WR76_9FIRM</name>
<reference evidence="4 5" key="1">
    <citation type="journal article" date="2014" name="BMC Genomics">
        <title>Comparison of environmental and isolate Sulfobacillus genomes reveals diverse carbon, sulfur, nitrogen, and hydrogen metabolisms.</title>
        <authorList>
            <person name="Justice N.B."/>
            <person name="Norman A."/>
            <person name="Brown C.T."/>
            <person name="Singh A."/>
            <person name="Thomas B.C."/>
            <person name="Banfield J.F."/>
        </authorList>
    </citation>
    <scope>NUCLEOTIDE SEQUENCE [LARGE SCALE GENOMIC DNA]</scope>
    <source>
        <strain evidence="4">AMDSBA1</strain>
    </source>
</reference>
<feature type="compositionally biased region" description="Basic residues" evidence="2">
    <location>
        <begin position="279"/>
        <end position="292"/>
    </location>
</feature>
<dbReference type="NCBIfam" id="NF040570">
    <property type="entry name" value="guided_TnpB"/>
    <property type="match status" value="1"/>
</dbReference>
<keyword evidence="1" id="KW-0238">DNA-binding</keyword>
<evidence type="ECO:0000313" key="4">
    <source>
        <dbReference type="EMBL" id="PSR24723.1"/>
    </source>
</evidence>
<sequence>MLPSQEPVLQTRFEAARQCYNALLGEALRRMRLMKQSQAYQAACKIPHGVAHLVERRAAFKQVRQSMEFTESALSRYATEIHHSWIGDHVDAVLGQTLAHRAFDAVDKMVLGRAKKVRFKGRRGIHQIGSLEGKSNQAGLRWRTDHLEWGALSLPMIQGAAQDPVIAYGLAHPIKYVRLVRRNLRGRDRYYAQLVCEGIPLRKLDPQNGCFQHPLGSDVVGLDIGPSTIAVAGEIQASLQRFAEDIVRDHATLRREQRHADRQRRANNPNCYDAQGRAIKGKHPHNKSRRQRHTEARIRDLHRKEAAHRKTLHGQLAHRILAQGATILTEKLSYKAFQKRWGRSISIRAPRLFLTILTRKAESAGGQVIEFNTRTTALSQTCLCGQKHKKRLSERVHTCECGVIMQRDLFSAYLARFVEDDALQVAKAHESWPGAEPLLRTAWQQATQNQPASGQRQPPSFGHFVRGPSQSRSPEKESLPEHKTPDVVILAQVGVRADESVKVEVFRTPRL</sequence>
<feature type="compositionally biased region" description="Basic and acidic residues" evidence="2">
    <location>
        <begin position="255"/>
        <end position="264"/>
    </location>
</feature>
<evidence type="ECO:0000256" key="1">
    <source>
        <dbReference type="ARBA" id="ARBA00023125"/>
    </source>
</evidence>
<organism evidence="4 5">
    <name type="scientific">Sulfobacillus benefaciens</name>
    <dbReference type="NCBI Taxonomy" id="453960"/>
    <lineage>
        <taxon>Bacteria</taxon>
        <taxon>Bacillati</taxon>
        <taxon>Bacillota</taxon>
        <taxon>Clostridia</taxon>
        <taxon>Eubacteriales</taxon>
        <taxon>Clostridiales Family XVII. Incertae Sedis</taxon>
        <taxon>Sulfobacillus</taxon>
    </lineage>
</organism>
<dbReference type="AlphaFoldDB" id="A0A2T2WR76"/>
<gene>
    <name evidence="4" type="ORF">C7B43_18385</name>
</gene>
<dbReference type="InterPro" id="IPR010095">
    <property type="entry name" value="Cas12f1-like_TNB"/>
</dbReference>
<evidence type="ECO:0000256" key="2">
    <source>
        <dbReference type="SAM" id="MobiDB-lite"/>
    </source>
</evidence>
<dbReference type="Proteomes" id="UP000242699">
    <property type="component" value="Unassembled WGS sequence"/>
</dbReference>
<feature type="region of interest" description="Disordered" evidence="2">
    <location>
        <begin position="255"/>
        <end position="296"/>
    </location>
</feature>
<feature type="region of interest" description="Disordered" evidence="2">
    <location>
        <begin position="444"/>
        <end position="485"/>
    </location>
</feature>
<comment type="caution">
    <text evidence="4">The sequence shown here is derived from an EMBL/GenBank/DDBJ whole genome shotgun (WGS) entry which is preliminary data.</text>
</comment>
<feature type="domain" description="Cas12f1-like TNB" evidence="3">
    <location>
        <begin position="353"/>
        <end position="412"/>
    </location>
</feature>
<feature type="compositionally biased region" description="Basic and acidic residues" evidence="2">
    <location>
        <begin position="473"/>
        <end position="485"/>
    </location>
</feature>
<dbReference type="Pfam" id="PF07282">
    <property type="entry name" value="Cas12f1-like_TNB"/>
    <property type="match status" value="1"/>
</dbReference>
<protein>
    <submittedName>
        <fullName evidence="4">Transposase</fullName>
    </submittedName>
</protein>